<accession>A0A928Z333</accession>
<sequence>MNPCNSASMQPLNQHDVSTALLSEPSALGAAITASDHIRDRFKVMSIFALLAILSSLTPVPHGFETQTFSSRNPTQRNISGSRPSFLSFTVTAVQQTLESTADSVTQTVQTTLWPQAPTGRAWQPLPIQPGWQQSVLFRQRSASLVAKAVGSAEGTRRPDGGKNKAYFGHTDPGNAVWNIGTFSYQHCGKCAPAEADRRQLARLKRQFAKIQHQAQRRYGMQLSLEEQLNAIDLANQAPLAALAVGGFVDRLHQAKQQGLTGSDAILQARVYSYKNPTSNLWEAPGLGNTKPRITRDQARRQAAIAQAIQRHQKAST</sequence>
<keyword evidence="2" id="KW-1185">Reference proteome</keyword>
<dbReference type="RefSeq" id="WP_264325895.1">
    <property type="nucleotide sequence ID" value="NZ_JADEXQ010000052.1"/>
</dbReference>
<dbReference type="AlphaFoldDB" id="A0A928Z333"/>
<dbReference type="Proteomes" id="UP000625316">
    <property type="component" value="Unassembled WGS sequence"/>
</dbReference>
<evidence type="ECO:0000313" key="2">
    <source>
        <dbReference type="Proteomes" id="UP000625316"/>
    </source>
</evidence>
<comment type="caution">
    <text evidence="1">The sequence shown here is derived from an EMBL/GenBank/DDBJ whole genome shotgun (WGS) entry which is preliminary data.</text>
</comment>
<proteinExistence type="predicted"/>
<name>A0A928Z333_9CYAN</name>
<organism evidence="1 2">
    <name type="scientific">Romeriopsis navalis LEGE 11480</name>
    <dbReference type="NCBI Taxonomy" id="2777977"/>
    <lineage>
        <taxon>Bacteria</taxon>
        <taxon>Bacillati</taxon>
        <taxon>Cyanobacteriota</taxon>
        <taxon>Cyanophyceae</taxon>
        <taxon>Leptolyngbyales</taxon>
        <taxon>Leptolyngbyaceae</taxon>
        <taxon>Romeriopsis</taxon>
        <taxon>Romeriopsis navalis</taxon>
    </lineage>
</organism>
<reference evidence="1" key="1">
    <citation type="submission" date="2020-10" db="EMBL/GenBank/DDBJ databases">
        <authorList>
            <person name="Castelo-Branco R."/>
            <person name="Eusebio N."/>
            <person name="Adriana R."/>
            <person name="Vieira A."/>
            <person name="Brugerolle De Fraissinette N."/>
            <person name="Rezende De Castro R."/>
            <person name="Schneider M.P."/>
            <person name="Vasconcelos V."/>
            <person name="Leao P.N."/>
        </authorList>
    </citation>
    <scope>NUCLEOTIDE SEQUENCE</scope>
    <source>
        <strain evidence="1">LEGE 11480</strain>
    </source>
</reference>
<evidence type="ECO:0000313" key="1">
    <source>
        <dbReference type="EMBL" id="MBE9031066.1"/>
    </source>
</evidence>
<gene>
    <name evidence="1" type="ORF">IQ266_15130</name>
</gene>
<protein>
    <submittedName>
        <fullName evidence="1">Uncharacterized protein</fullName>
    </submittedName>
</protein>
<dbReference type="EMBL" id="JADEXQ010000052">
    <property type="protein sequence ID" value="MBE9031066.1"/>
    <property type="molecule type" value="Genomic_DNA"/>
</dbReference>